<sequence>MSSKSPVLILTGASRGLGLAVLRILLTKHNARVATLSRTITPELKGLADEVGQDRILPVRGDVSKPEDNVRAVEETANKWGQVDGLVLNAGTIDPGKIADLPTSSLIPYVQTNLLSTIYLVQPALPYLRKSKGKVVLVSSGASTTGYQAWGLYSMAKAGMNSLARTLAAEERENGVSVYAIRPGMVNTDMQALLRDKGPSSMHPSEMVKFQSAFEKGELLPPEQPGAIIAGLAVAGPNELSGEYINWADERLQSLA</sequence>
<evidence type="ECO:0000313" key="5">
    <source>
        <dbReference type="EMBL" id="OCF32718.1"/>
    </source>
</evidence>
<dbReference type="InterPro" id="IPR036291">
    <property type="entry name" value="NAD(P)-bd_dom_sf"/>
</dbReference>
<accession>A0A1B9GP12</accession>
<protein>
    <submittedName>
        <fullName evidence="5">Cytoplasmic protein</fullName>
    </submittedName>
</protein>
<dbReference type="GO" id="GO:0050664">
    <property type="term" value="F:oxidoreductase activity, acting on NAD(P)H, oxygen as acceptor"/>
    <property type="evidence" value="ECO:0007669"/>
    <property type="project" value="TreeGrafter"/>
</dbReference>
<dbReference type="STRING" id="1296120.A0A1B9GP12"/>
<dbReference type="InterPro" id="IPR002347">
    <property type="entry name" value="SDR_fam"/>
</dbReference>
<keyword evidence="2" id="KW-0521">NADP</keyword>
<name>A0A1B9GP12_9TREE</name>
<keyword evidence="6" id="KW-1185">Reference proteome</keyword>
<keyword evidence="3" id="KW-0560">Oxidoreductase</keyword>
<evidence type="ECO:0000313" key="6">
    <source>
        <dbReference type="Proteomes" id="UP000092666"/>
    </source>
</evidence>
<dbReference type="PANTHER" id="PTHR43008:SF8">
    <property type="entry name" value="BENZIL REDUCTASE ((S)-BENZOIN FORMING) IRC24"/>
    <property type="match status" value="1"/>
</dbReference>
<dbReference type="InterPro" id="IPR020904">
    <property type="entry name" value="Sc_DH/Rdtase_CS"/>
</dbReference>
<proteinExistence type="inferred from homology"/>
<dbReference type="PRINTS" id="PR00081">
    <property type="entry name" value="GDHRDH"/>
</dbReference>
<reference evidence="5 6" key="1">
    <citation type="submission" date="2013-07" db="EMBL/GenBank/DDBJ databases">
        <title>The Genome Sequence of Cryptococcus heveanensis BCC8398.</title>
        <authorList>
            <consortium name="The Broad Institute Genome Sequencing Platform"/>
            <person name="Cuomo C."/>
            <person name="Litvintseva A."/>
            <person name="Chen Y."/>
            <person name="Heitman J."/>
            <person name="Sun S."/>
            <person name="Springer D."/>
            <person name="Dromer F."/>
            <person name="Young S.K."/>
            <person name="Zeng Q."/>
            <person name="Gargeya S."/>
            <person name="Fitzgerald M."/>
            <person name="Abouelleil A."/>
            <person name="Alvarado L."/>
            <person name="Berlin A.M."/>
            <person name="Chapman S.B."/>
            <person name="Dewar J."/>
            <person name="Goldberg J."/>
            <person name="Griggs A."/>
            <person name="Gujja S."/>
            <person name="Hansen M."/>
            <person name="Howarth C."/>
            <person name="Imamovic A."/>
            <person name="Larimer J."/>
            <person name="McCowan C."/>
            <person name="Murphy C."/>
            <person name="Pearson M."/>
            <person name="Priest M."/>
            <person name="Roberts A."/>
            <person name="Saif S."/>
            <person name="Shea T."/>
            <person name="Sykes S."/>
            <person name="Wortman J."/>
            <person name="Nusbaum C."/>
            <person name="Birren B."/>
        </authorList>
    </citation>
    <scope>NUCLEOTIDE SEQUENCE [LARGE SCALE GENOMIC DNA]</scope>
    <source>
        <strain evidence="5 6">BCC8398</strain>
    </source>
</reference>
<comment type="similarity">
    <text evidence="1 4">Belongs to the short-chain dehydrogenases/reductases (SDR) family.</text>
</comment>
<dbReference type="FunFam" id="3.40.50.720:FF:000281">
    <property type="entry name" value="Uncharacterized oxidoreductase YIR035C"/>
    <property type="match status" value="1"/>
</dbReference>
<dbReference type="OrthoDB" id="9876299at2759"/>
<dbReference type="PRINTS" id="PR00080">
    <property type="entry name" value="SDRFAMILY"/>
</dbReference>
<dbReference type="Proteomes" id="UP000092666">
    <property type="component" value="Unassembled WGS sequence"/>
</dbReference>
<dbReference type="Pfam" id="PF00106">
    <property type="entry name" value="adh_short"/>
    <property type="match status" value="1"/>
</dbReference>
<reference evidence="6" key="2">
    <citation type="submission" date="2013-12" db="EMBL/GenBank/DDBJ databases">
        <title>Evolution of pathogenesis and genome organization in the Tremellales.</title>
        <authorList>
            <person name="Cuomo C."/>
            <person name="Litvintseva A."/>
            <person name="Heitman J."/>
            <person name="Chen Y."/>
            <person name="Sun S."/>
            <person name="Springer D."/>
            <person name="Dromer F."/>
            <person name="Young S."/>
            <person name="Zeng Q."/>
            <person name="Chapman S."/>
            <person name="Gujja S."/>
            <person name="Saif S."/>
            <person name="Birren B."/>
        </authorList>
    </citation>
    <scope>NUCLEOTIDE SEQUENCE [LARGE SCALE GENOMIC DNA]</scope>
    <source>
        <strain evidence="6">BCC8398</strain>
    </source>
</reference>
<dbReference type="EMBL" id="KV700129">
    <property type="protein sequence ID" value="OCF32718.1"/>
    <property type="molecule type" value="Genomic_DNA"/>
</dbReference>
<gene>
    <name evidence="5" type="ORF">I316_05639</name>
</gene>
<evidence type="ECO:0000256" key="4">
    <source>
        <dbReference type="RuleBase" id="RU000363"/>
    </source>
</evidence>
<dbReference type="Gene3D" id="3.40.50.720">
    <property type="entry name" value="NAD(P)-binding Rossmann-like Domain"/>
    <property type="match status" value="1"/>
</dbReference>
<organism evidence="5 6">
    <name type="scientific">Kwoniella heveanensis BCC8398</name>
    <dbReference type="NCBI Taxonomy" id="1296120"/>
    <lineage>
        <taxon>Eukaryota</taxon>
        <taxon>Fungi</taxon>
        <taxon>Dikarya</taxon>
        <taxon>Basidiomycota</taxon>
        <taxon>Agaricomycotina</taxon>
        <taxon>Tremellomycetes</taxon>
        <taxon>Tremellales</taxon>
        <taxon>Cryptococcaceae</taxon>
        <taxon>Kwoniella</taxon>
    </lineage>
</organism>
<evidence type="ECO:0000256" key="1">
    <source>
        <dbReference type="ARBA" id="ARBA00006484"/>
    </source>
</evidence>
<dbReference type="PROSITE" id="PS00061">
    <property type="entry name" value="ADH_SHORT"/>
    <property type="match status" value="1"/>
</dbReference>
<dbReference type="PANTHER" id="PTHR43008">
    <property type="entry name" value="BENZIL REDUCTASE"/>
    <property type="match status" value="1"/>
</dbReference>
<evidence type="ECO:0000256" key="3">
    <source>
        <dbReference type="ARBA" id="ARBA00023002"/>
    </source>
</evidence>
<evidence type="ECO:0000256" key="2">
    <source>
        <dbReference type="ARBA" id="ARBA00022857"/>
    </source>
</evidence>
<dbReference type="SUPFAM" id="SSF51735">
    <property type="entry name" value="NAD(P)-binding Rossmann-fold domains"/>
    <property type="match status" value="1"/>
</dbReference>
<dbReference type="AlphaFoldDB" id="A0A1B9GP12"/>